<dbReference type="InterPro" id="IPR040607">
    <property type="entry name" value="ALP_N"/>
</dbReference>
<dbReference type="Gene3D" id="3.30.420.40">
    <property type="match status" value="2"/>
</dbReference>
<name>A0A920CB99_9BACL</name>
<keyword evidence="3" id="KW-1185">Reference proteome</keyword>
<proteinExistence type="predicted"/>
<evidence type="ECO:0000313" key="3">
    <source>
        <dbReference type="Proteomes" id="UP000679779"/>
    </source>
</evidence>
<reference evidence="2" key="1">
    <citation type="submission" date="2021-03" db="EMBL/GenBank/DDBJ databases">
        <title>Antimicrobial resistance genes in bacteria isolated from Japanese honey, and their potential for conferring macrolide and lincosamide resistance in the American foulbrood pathogen Paenibacillus larvae.</title>
        <authorList>
            <person name="Okamoto M."/>
            <person name="Kumagai M."/>
            <person name="Kanamori H."/>
            <person name="Takamatsu D."/>
        </authorList>
    </citation>
    <scope>NUCLEOTIDE SEQUENCE</scope>
    <source>
        <strain evidence="2">J2TS6</strain>
    </source>
</reference>
<dbReference type="Proteomes" id="UP000679779">
    <property type="component" value="Unassembled WGS sequence"/>
</dbReference>
<dbReference type="RefSeq" id="WP_212958330.1">
    <property type="nucleotide sequence ID" value="NZ_BORQ01000005.1"/>
</dbReference>
<organism evidence="2 3">
    <name type="scientific">Paenibacillus albilobatus</name>
    <dbReference type="NCBI Taxonomy" id="2716884"/>
    <lineage>
        <taxon>Bacteria</taxon>
        <taxon>Bacillati</taxon>
        <taxon>Bacillota</taxon>
        <taxon>Bacilli</taxon>
        <taxon>Bacillales</taxon>
        <taxon>Paenibacillaceae</taxon>
        <taxon>Paenibacillus</taxon>
    </lineage>
</organism>
<dbReference type="Pfam" id="PF17989">
    <property type="entry name" value="ALP_N"/>
    <property type="match status" value="1"/>
</dbReference>
<dbReference type="EMBL" id="BORQ01000005">
    <property type="protein sequence ID" value="GIO33145.1"/>
    <property type="molecule type" value="Genomic_DNA"/>
</dbReference>
<dbReference type="SUPFAM" id="SSF53067">
    <property type="entry name" value="Actin-like ATPase domain"/>
    <property type="match status" value="2"/>
</dbReference>
<evidence type="ECO:0000259" key="1">
    <source>
        <dbReference type="Pfam" id="PF17989"/>
    </source>
</evidence>
<dbReference type="InterPro" id="IPR043129">
    <property type="entry name" value="ATPase_NBD"/>
</dbReference>
<protein>
    <recommendedName>
        <fullName evidence="1">Actin-like protein N-terminal domain-containing protein</fullName>
    </recommendedName>
</protein>
<gene>
    <name evidence="2" type="ORF">J2TS6_42860</name>
</gene>
<dbReference type="AlphaFoldDB" id="A0A920CB99"/>
<accession>A0A920CB99</accession>
<sequence>MKNVRATDIGYGLLKDVDSKGKVNKTRAVVGRLGDSIDMGNSVAADVIVIDGISYVVGDDVYKLGRKPIVANETVSRAKEEAYKVLAMYSLAKRHQDVGEGVTVITGLPYQNLDEAEEVKAVFEGAHEIVLNGVQLSIKVDQAIVVSQGLGTYYTLVKQRGSDILGKRVLIVDLGFKTINYLPISGGEIDALTVKTARELGIQSAYKKIADAVNLEYKTDYKYYHVDELLDVGVPRQDIDKGKYFEPITEKSYVLDAFDEYARSVWSDLSDKYSSAFLDDLDEVVFGGGTAERVKKHLQEHKKHYCNIMDNAQDAQVLGYEEIAKKLQKVK</sequence>
<evidence type="ECO:0000313" key="2">
    <source>
        <dbReference type="EMBL" id="GIO33145.1"/>
    </source>
</evidence>
<feature type="domain" description="Actin-like protein N-terminal" evidence="1">
    <location>
        <begin position="6"/>
        <end position="151"/>
    </location>
</feature>
<comment type="caution">
    <text evidence="2">The sequence shown here is derived from an EMBL/GenBank/DDBJ whole genome shotgun (WGS) entry which is preliminary data.</text>
</comment>